<dbReference type="VEuPathDB" id="VectorBase:GPPI048494"/>
<dbReference type="AlphaFoldDB" id="A0A1B0C3Z8"/>
<dbReference type="EnsemblMetazoa" id="GPPI048494-RA">
    <property type="protein sequence ID" value="GPPI048494-PA"/>
    <property type="gene ID" value="GPPI048494"/>
</dbReference>
<reference evidence="1" key="2">
    <citation type="submission" date="2020-05" db="UniProtKB">
        <authorList>
            <consortium name="EnsemblMetazoa"/>
        </authorList>
    </citation>
    <scope>IDENTIFICATION</scope>
    <source>
        <strain evidence="1">IAEA</strain>
    </source>
</reference>
<reference evidence="2" key="1">
    <citation type="submission" date="2015-01" db="EMBL/GenBank/DDBJ databases">
        <authorList>
            <person name="Aksoy S."/>
            <person name="Warren W."/>
            <person name="Wilson R.K."/>
        </authorList>
    </citation>
    <scope>NUCLEOTIDE SEQUENCE [LARGE SCALE GENOMIC DNA]</scope>
    <source>
        <strain evidence="2">IAEA</strain>
    </source>
</reference>
<keyword evidence="2" id="KW-1185">Reference proteome</keyword>
<dbReference type="EMBL" id="JXJN01025201">
    <property type="status" value="NOT_ANNOTATED_CDS"/>
    <property type="molecule type" value="Genomic_DNA"/>
</dbReference>
<name>A0A1B0C3Z8_9MUSC</name>
<organism evidence="1 2">
    <name type="scientific">Glossina palpalis gambiensis</name>
    <dbReference type="NCBI Taxonomy" id="67801"/>
    <lineage>
        <taxon>Eukaryota</taxon>
        <taxon>Metazoa</taxon>
        <taxon>Ecdysozoa</taxon>
        <taxon>Arthropoda</taxon>
        <taxon>Hexapoda</taxon>
        <taxon>Insecta</taxon>
        <taxon>Pterygota</taxon>
        <taxon>Neoptera</taxon>
        <taxon>Endopterygota</taxon>
        <taxon>Diptera</taxon>
        <taxon>Brachycera</taxon>
        <taxon>Muscomorpha</taxon>
        <taxon>Hippoboscoidea</taxon>
        <taxon>Glossinidae</taxon>
        <taxon>Glossina</taxon>
    </lineage>
</organism>
<sequence length="211" mass="24237">MIKELQRDRPAKEFISKEKFTAHFNGLHIFSDYIQHNAGSSSGDAASITSTAVTGKSFANLTYADYQITAKDLEEKLRNVSRIMLWHGFSVMAATVNLKLNIGGNIRFKFGSSRPIIIKAKQKGHSRSVNIVSGSGLEREELLQKLCCSHYCDIVRCRLHFYWITAVLLFTRVVNPDVELTNFIRLRLKTSVKRQKRDKRLQFFSDFRFAR</sequence>
<protein>
    <submittedName>
        <fullName evidence="1">Uncharacterized protein</fullName>
    </submittedName>
</protein>
<accession>A0A1B0C3Z8</accession>
<proteinExistence type="predicted"/>
<dbReference type="Proteomes" id="UP000092460">
    <property type="component" value="Unassembled WGS sequence"/>
</dbReference>
<evidence type="ECO:0000313" key="2">
    <source>
        <dbReference type="Proteomes" id="UP000092460"/>
    </source>
</evidence>
<evidence type="ECO:0000313" key="1">
    <source>
        <dbReference type="EnsemblMetazoa" id="GPPI048494-PA"/>
    </source>
</evidence>